<dbReference type="Pfam" id="PF00168">
    <property type="entry name" value="C2"/>
    <property type="match status" value="1"/>
</dbReference>
<feature type="compositionally biased region" description="Basic residues" evidence="6">
    <location>
        <begin position="629"/>
        <end position="641"/>
    </location>
</feature>
<keyword evidence="11" id="KW-1185">Reference proteome</keyword>
<keyword evidence="3" id="KW-0445">Lipid transport</keyword>
<evidence type="ECO:0000256" key="3">
    <source>
        <dbReference type="ARBA" id="ARBA00023055"/>
    </source>
</evidence>
<evidence type="ECO:0000256" key="1">
    <source>
        <dbReference type="ARBA" id="ARBA00004370"/>
    </source>
</evidence>
<dbReference type="GO" id="GO:0006869">
    <property type="term" value="P:lipid transport"/>
    <property type="evidence" value="ECO:0007669"/>
    <property type="project" value="UniProtKB-KW"/>
</dbReference>
<dbReference type="Gene3D" id="2.60.40.150">
    <property type="entry name" value="C2 domain"/>
    <property type="match status" value="1"/>
</dbReference>
<proteinExistence type="predicted"/>
<feature type="compositionally biased region" description="Polar residues" evidence="6">
    <location>
        <begin position="591"/>
        <end position="602"/>
    </location>
</feature>
<evidence type="ECO:0000313" key="10">
    <source>
        <dbReference type="EMBL" id="KAF7849846.1"/>
    </source>
</evidence>
<comment type="subcellular location">
    <subcellularLocation>
        <location evidence="1">Membrane</location>
    </subcellularLocation>
</comment>
<evidence type="ECO:0000259" key="9">
    <source>
        <dbReference type="PROSITE" id="PS51847"/>
    </source>
</evidence>
<evidence type="ECO:0000256" key="2">
    <source>
        <dbReference type="ARBA" id="ARBA00022448"/>
    </source>
</evidence>
<keyword evidence="7" id="KW-1133">Transmembrane helix</keyword>
<dbReference type="InterPro" id="IPR031468">
    <property type="entry name" value="SMP_LBD"/>
</dbReference>
<organism evidence="10 11">
    <name type="scientific">Corymbia citriodora subsp. variegata</name>
    <dbReference type="NCBI Taxonomy" id="360336"/>
    <lineage>
        <taxon>Eukaryota</taxon>
        <taxon>Viridiplantae</taxon>
        <taxon>Streptophyta</taxon>
        <taxon>Embryophyta</taxon>
        <taxon>Tracheophyta</taxon>
        <taxon>Spermatophyta</taxon>
        <taxon>Magnoliopsida</taxon>
        <taxon>eudicotyledons</taxon>
        <taxon>Gunneridae</taxon>
        <taxon>Pentapetalae</taxon>
        <taxon>rosids</taxon>
        <taxon>malvids</taxon>
        <taxon>Myrtales</taxon>
        <taxon>Myrtaceae</taxon>
        <taxon>Myrtoideae</taxon>
        <taxon>Eucalypteae</taxon>
        <taxon>Corymbia</taxon>
    </lineage>
</organism>
<dbReference type="CDD" id="cd00030">
    <property type="entry name" value="C2"/>
    <property type="match status" value="1"/>
</dbReference>
<dbReference type="InterPro" id="IPR052847">
    <property type="entry name" value="Ext_Synaptotagmin/KAHRP-like"/>
</dbReference>
<feature type="compositionally biased region" description="Polar residues" evidence="6">
    <location>
        <begin position="645"/>
        <end position="655"/>
    </location>
</feature>
<evidence type="ECO:0008006" key="12">
    <source>
        <dbReference type="Google" id="ProtNLM"/>
    </source>
</evidence>
<dbReference type="SMART" id="SM00239">
    <property type="entry name" value="C2"/>
    <property type="match status" value="1"/>
</dbReference>
<feature type="compositionally biased region" description="Basic and acidic residues" evidence="6">
    <location>
        <begin position="603"/>
        <end position="628"/>
    </location>
</feature>
<dbReference type="PROSITE" id="PS50004">
    <property type="entry name" value="C2"/>
    <property type="match status" value="1"/>
</dbReference>
<dbReference type="GO" id="GO:0016020">
    <property type="term" value="C:membrane"/>
    <property type="evidence" value="ECO:0007669"/>
    <property type="project" value="UniProtKB-SubCell"/>
</dbReference>
<dbReference type="InterPro" id="IPR035892">
    <property type="entry name" value="C2_domain_sf"/>
</dbReference>
<dbReference type="GO" id="GO:0008289">
    <property type="term" value="F:lipid binding"/>
    <property type="evidence" value="ECO:0007669"/>
    <property type="project" value="UniProtKB-KW"/>
</dbReference>
<evidence type="ECO:0000256" key="5">
    <source>
        <dbReference type="ARBA" id="ARBA00023136"/>
    </source>
</evidence>
<feature type="region of interest" description="Disordered" evidence="6">
    <location>
        <begin position="591"/>
        <end position="655"/>
    </location>
</feature>
<evidence type="ECO:0000259" key="8">
    <source>
        <dbReference type="PROSITE" id="PS50004"/>
    </source>
</evidence>
<dbReference type="InterPro" id="IPR000008">
    <property type="entry name" value="C2_dom"/>
</dbReference>
<feature type="domain" description="SMP-LTD" evidence="9">
    <location>
        <begin position="71"/>
        <end position="265"/>
    </location>
</feature>
<dbReference type="CDD" id="cd21669">
    <property type="entry name" value="SMP_SF"/>
    <property type="match status" value="1"/>
</dbReference>
<evidence type="ECO:0000313" key="11">
    <source>
        <dbReference type="Proteomes" id="UP000806378"/>
    </source>
</evidence>
<evidence type="ECO:0000256" key="6">
    <source>
        <dbReference type="SAM" id="MobiDB-lite"/>
    </source>
</evidence>
<feature type="domain" description="C2" evidence="8">
    <location>
        <begin position="272"/>
        <end position="390"/>
    </location>
</feature>
<dbReference type="AlphaFoldDB" id="A0A8T0CU50"/>
<sequence>MDITEVTLIHHVCIVMLVLWLLCKCNLCHPIAFILSILYLYLVQENYITRLRKKLQFEERKQSYQRRVMTDSETVRWLNYAVEKIWPVCLEQLSSQKFLLPIVPWFLDKYKPWTVKEASLQHLYLGSKPPLFTEVRVIHEATDDDHLVLQLGVNFVSADDISGIFAVKLRKTFGFGMLAKLHMTGMQVEGKVLLGVKFIPTWPYLGRLRVCFTEPPYFQMTLKPLSSYGLDVTGLPGVSGWIDKLLSDAFEQTLVQPNMLVVDVEKLVAPQQDGKSQQETWFSVDVKEPVAYVKVEVIEASEMKPSNFNGLADPYVMGKLGPYRFKTKTQKKTLAPKWHEAFRIPIITWEMPKMLNLEVLDKDHFIDDDLGNCSLNINDLRDEQRHDMWLPLQNIKMGKLHLGITILEKSKAGDVFLFTGESINREDQGDLLATDGANRGPLPSLSSQNFSRPEEEFEPINIGGLREIGVWIYHPGSEKSQIWEPRKGRSRRLDTQIQREPNVAHSNVAESVRSAGSKIKNDRDDKQSKSPLWRGIGKIGSVFRRKYKGEDSSVVGEGIPSPLANIKAVNSKEKGVKLVLGDGLLGSTSLKVPTERISSPTRNENRGSEKGKTKDLAKSFPRQAEKSARSAKHVFPRKGLRRSQGESASVTGTTISLESCYSGDESFLPPLYISKVEAIPIDSPSESAIGSSNFPKA</sequence>
<feature type="compositionally biased region" description="Basic and acidic residues" evidence="6">
    <location>
        <begin position="519"/>
        <end position="528"/>
    </location>
</feature>
<name>A0A8T0CU50_CORYI</name>
<evidence type="ECO:0000256" key="7">
    <source>
        <dbReference type="SAM" id="Phobius"/>
    </source>
</evidence>
<keyword evidence="2" id="KW-0813">Transport</keyword>
<gene>
    <name evidence="10" type="ORF">BT93_L0213</name>
</gene>
<accession>A0A8T0CU50</accession>
<feature type="transmembrane region" description="Helical" evidence="7">
    <location>
        <begin position="12"/>
        <end position="42"/>
    </location>
</feature>
<dbReference type="EMBL" id="MU089691">
    <property type="protein sequence ID" value="KAF7849846.1"/>
    <property type="molecule type" value="Genomic_DNA"/>
</dbReference>
<dbReference type="Gramene" id="rna-gnl|WGS:JABURB|Cocit.L0213.1">
    <property type="protein sequence ID" value="cds-KAF7849846.1"/>
    <property type="gene ID" value="gene-BT93_L0213"/>
</dbReference>
<keyword evidence="5 7" id="KW-0472">Membrane</keyword>
<dbReference type="Pfam" id="PF25669">
    <property type="entry name" value="SMP_MUG190-like"/>
    <property type="match status" value="1"/>
</dbReference>
<dbReference type="SUPFAM" id="SSF49562">
    <property type="entry name" value="C2 domain (Calcium/lipid-binding domain, CaLB)"/>
    <property type="match status" value="1"/>
</dbReference>
<dbReference type="OrthoDB" id="270970at2759"/>
<evidence type="ECO:0000256" key="4">
    <source>
        <dbReference type="ARBA" id="ARBA00023121"/>
    </source>
</evidence>
<protein>
    <recommendedName>
        <fullName evidence="12">C2 domain-containing protein</fullName>
    </recommendedName>
</protein>
<feature type="region of interest" description="Disordered" evidence="6">
    <location>
        <begin position="507"/>
        <end position="531"/>
    </location>
</feature>
<dbReference type="PANTHER" id="PTHR47042:SF4">
    <property type="entry name" value="OS02G0313700 PROTEIN"/>
    <property type="match status" value="1"/>
</dbReference>
<dbReference type="PANTHER" id="PTHR47042">
    <property type="entry name" value="C2 DOMAIN-CONTAINING PROTEIN-LIKE"/>
    <property type="match status" value="1"/>
</dbReference>
<comment type="caution">
    <text evidence="10">The sequence shown here is derived from an EMBL/GenBank/DDBJ whole genome shotgun (WGS) entry which is preliminary data.</text>
</comment>
<reference evidence="10" key="1">
    <citation type="submission" date="2020-05" db="EMBL/GenBank/DDBJ databases">
        <title>WGS assembly of Corymbia citriodora subspecies variegata.</title>
        <authorList>
            <person name="Barry K."/>
            <person name="Hundley H."/>
            <person name="Shu S."/>
            <person name="Jenkins J."/>
            <person name="Grimwood J."/>
            <person name="Baten A."/>
        </authorList>
    </citation>
    <scope>NUCLEOTIDE SEQUENCE</scope>
    <source>
        <strain evidence="10">CV2-018</strain>
    </source>
</reference>
<keyword evidence="7" id="KW-0812">Transmembrane</keyword>
<keyword evidence="4" id="KW-0446">Lipid-binding</keyword>
<dbReference type="PROSITE" id="PS51847">
    <property type="entry name" value="SMP"/>
    <property type="match status" value="1"/>
</dbReference>
<dbReference type="Proteomes" id="UP000806378">
    <property type="component" value="Unassembled WGS sequence"/>
</dbReference>